<keyword evidence="3" id="KW-0732">Signal</keyword>
<proteinExistence type="inferred from homology"/>
<dbReference type="Pfam" id="PF00450">
    <property type="entry name" value="Peptidase_S10"/>
    <property type="match status" value="1"/>
</dbReference>
<evidence type="ECO:0000256" key="3">
    <source>
        <dbReference type="ARBA" id="ARBA00022729"/>
    </source>
</evidence>
<keyword evidence="8" id="KW-1185">Reference proteome</keyword>
<keyword evidence="6" id="KW-0645">Protease</keyword>
<evidence type="ECO:0000313" key="5">
    <source>
        <dbReference type="EMBL" id="AES64112.1"/>
    </source>
</evidence>
<dbReference type="AlphaFoldDB" id="G7ILY5"/>
<dbReference type="PaxDb" id="3880-AES64112"/>
<dbReference type="ExpressionAtlas" id="G7ILY5">
    <property type="expression patterns" value="differential"/>
</dbReference>
<evidence type="ECO:0000313" key="9">
    <source>
        <dbReference type="Proteomes" id="UP000265566"/>
    </source>
</evidence>
<organism evidence="5 8">
    <name type="scientific">Medicago truncatula</name>
    <name type="common">Barrel medic</name>
    <name type="synonym">Medicago tribuloides</name>
    <dbReference type="NCBI Taxonomy" id="3880"/>
    <lineage>
        <taxon>Eukaryota</taxon>
        <taxon>Viridiplantae</taxon>
        <taxon>Streptophyta</taxon>
        <taxon>Embryophyta</taxon>
        <taxon>Tracheophyta</taxon>
        <taxon>Spermatophyta</taxon>
        <taxon>Magnoliopsida</taxon>
        <taxon>eudicotyledons</taxon>
        <taxon>Gunneridae</taxon>
        <taxon>Pentapetalae</taxon>
        <taxon>rosids</taxon>
        <taxon>fabids</taxon>
        <taxon>Fabales</taxon>
        <taxon>Fabaceae</taxon>
        <taxon>Papilionoideae</taxon>
        <taxon>50 kb inversion clade</taxon>
        <taxon>NPAAA clade</taxon>
        <taxon>Hologalegina</taxon>
        <taxon>IRL clade</taxon>
        <taxon>Trifolieae</taxon>
        <taxon>Medicago</taxon>
    </lineage>
</organism>
<dbReference type="eggNOG" id="KOG1282">
    <property type="taxonomic scope" value="Eukaryota"/>
</dbReference>
<evidence type="ECO:0000313" key="8">
    <source>
        <dbReference type="Proteomes" id="UP000002051"/>
    </source>
</evidence>
<dbReference type="PANTHER" id="PTHR11802">
    <property type="entry name" value="SERINE PROTEASE FAMILY S10 SERINE CARBOXYPEPTIDASE"/>
    <property type="match status" value="1"/>
</dbReference>
<reference evidence="5 8" key="2">
    <citation type="journal article" date="2014" name="BMC Genomics">
        <title>An improved genome release (version Mt4.0) for the model legume Medicago truncatula.</title>
        <authorList>
            <person name="Tang H."/>
            <person name="Krishnakumar V."/>
            <person name="Bidwell S."/>
            <person name="Rosen B."/>
            <person name="Chan A."/>
            <person name="Zhou S."/>
            <person name="Gentzbittel L."/>
            <person name="Childs K.L."/>
            <person name="Yandell M."/>
            <person name="Gundlach H."/>
            <person name="Mayer K.F."/>
            <person name="Schwartz D.C."/>
            <person name="Town C.D."/>
        </authorList>
    </citation>
    <scope>GENOME REANNOTATION</scope>
    <source>
        <strain evidence="5">A17</strain>
        <strain evidence="7 8">cv. Jemalong A17</strain>
    </source>
</reference>
<dbReference type="SUPFAM" id="SSF53474">
    <property type="entry name" value="alpha/beta-Hydrolases"/>
    <property type="match status" value="1"/>
</dbReference>
<keyword evidence="4" id="KW-0325">Glycoprotein</keyword>
<dbReference type="ESTHER" id="medtr-G7ILY5">
    <property type="family name" value="Carboxypeptidase_S10"/>
</dbReference>
<reference evidence="9" key="4">
    <citation type="journal article" date="2018" name="Nat. Plants">
        <title>Whole-genome landscape of Medicago truncatula symbiotic genes.</title>
        <authorList>
            <person name="Pecrix Y."/>
            <person name="Staton S.E."/>
            <person name="Sallet E."/>
            <person name="Lelandais-Briere C."/>
            <person name="Moreau S."/>
            <person name="Carrere S."/>
            <person name="Blein T."/>
            <person name="Jardinaud M.F."/>
            <person name="Latrasse D."/>
            <person name="Zouine M."/>
            <person name="Zahm M."/>
            <person name="Kreplak J."/>
            <person name="Mayjonade B."/>
            <person name="Satge C."/>
            <person name="Perez M."/>
            <person name="Cauet S."/>
            <person name="Marande W."/>
            <person name="Chantry-Darmon C."/>
            <person name="Lopez-Roques C."/>
            <person name="Bouchez O."/>
            <person name="Berard A."/>
            <person name="Debelle F."/>
            <person name="Munos S."/>
            <person name="Bendahmane A."/>
            <person name="Berges H."/>
            <person name="Niebel A."/>
            <person name="Buitink J."/>
            <person name="Frugier F."/>
            <person name="Benhamed M."/>
            <person name="Crespi M."/>
            <person name="Gouzy J."/>
            <person name="Gamas P."/>
        </authorList>
    </citation>
    <scope>NUCLEOTIDE SEQUENCE [LARGE SCALE GENOMIC DNA]</scope>
    <source>
        <strain evidence="9">cv. Jemalong A17</strain>
    </source>
</reference>
<keyword evidence="6" id="KW-0121">Carboxypeptidase</keyword>
<dbReference type="EMBL" id="PSQE01000002">
    <property type="protein sequence ID" value="RHN72227.1"/>
    <property type="molecule type" value="Genomic_DNA"/>
</dbReference>
<keyword evidence="5" id="KW-0808">Transferase</keyword>
<keyword evidence="6" id="KW-0378">Hydrolase</keyword>
<dbReference type="Gene3D" id="3.40.50.12670">
    <property type="match status" value="1"/>
</dbReference>
<dbReference type="HOGENOM" id="CLU_008523_0_1_1"/>
<evidence type="ECO:0000313" key="7">
    <source>
        <dbReference type="EnsemblPlants" id="AES64112"/>
    </source>
</evidence>
<comment type="similarity">
    <text evidence="1">Belongs to the peptidase S10 family.</text>
</comment>
<reference evidence="7" key="3">
    <citation type="submission" date="2015-04" db="UniProtKB">
        <authorList>
            <consortium name="EnsemblPlants"/>
        </authorList>
    </citation>
    <scope>IDENTIFICATION</scope>
    <source>
        <strain evidence="7">cv. Jemalong A17</strain>
    </source>
</reference>
<dbReference type="InterPro" id="IPR029058">
    <property type="entry name" value="AB_hydrolase_fold"/>
</dbReference>
<dbReference type="PRINTS" id="PR00724">
    <property type="entry name" value="CRBOXYPTASEC"/>
</dbReference>
<dbReference type="Gene3D" id="3.40.50.1820">
    <property type="entry name" value="alpha/beta hydrolase"/>
    <property type="match status" value="1"/>
</dbReference>
<dbReference type="OMA" id="IISCRNA"/>
<dbReference type="MEROPS" id="S10.004"/>
<evidence type="ECO:0000256" key="2">
    <source>
        <dbReference type="ARBA" id="ARBA00022525"/>
    </source>
</evidence>
<dbReference type="OrthoDB" id="443318at2759"/>
<dbReference type="Proteomes" id="UP000265566">
    <property type="component" value="Chromosome 2"/>
</dbReference>
<gene>
    <name evidence="7" type="primary">11438858</name>
    <name evidence="5" type="ordered locus">MTR_2g018630</name>
    <name evidence="6" type="ORF">MtrunA17_Chr2g0285381</name>
</gene>
<name>G7ILY5_MEDTR</name>
<keyword evidence="5" id="KW-0012">Acyltransferase</keyword>
<dbReference type="FunFam" id="3.40.50.12670:FF:000001">
    <property type="entry name" value="Carboxypeptidase"/>
    <property type="match status" value="1"/>
</dbReference>
<protein>
    <submittedName>
        <fullName evidence="5">1-O-acylglucose:anthocyanin acyltransferase</fullName>
    </submittedName>
    <submittedName>
        <fullName evidence="6">Putative peptidase S10, serine carboxypeptidase, alpha/Beta hydrolase</fullName>
    </submittedName>
</protein>
<dbReference type="GO" id="GO:0006508">
    <property type="term" value="P:proteolysis"/>
    <property type="evidence" value="ECO:0007669"/>
    <property type="project" value="InterPro"/>
</dbReference>
<evidence type="ECO:0000256" key="1">
    <source>
        <dbReference type="ARBA" id="ARBA00009431"/>
    </source>
</evidence>
<reference evidence="5 8" key="1">
    <citation type="journal article" date="2011" name="Nature">
        <title>The Medicago genome provides insight into the evolution of rhizobial symbioses.</title>
        <authorList>
            <person name="Young N.D."/>
            <person name="Debelle F."/>
            <person name="Oldroyd G.E."/>
            <person name="Geurts R."/>
            <person name="Cannon S.B."/>
            <person name="Udvardi M.K."/>
            <person name="Benedito V.A."/>
            <person name="Mayer K.F."/>
            <person name="Gouzy J."/>
            <person name="Schoof H."/>
            <person name="Van de Peer Y."/>
            <person name="Proost S."/>
            <person name="Cook D.R."/>
            <person name="Meyers B.C."/>
            <person name="Spannagl M."/>
            <person name="Cheung F."/>
            <person name="De Mita S."/>
            <person name="Krishnakumar V."/>
            <person name="Gundlach H."/>
            <person name="Zhou S."/>
            <person name="Mudge J."/>
            <person name="Bharti A.K."/>
            <person name="Murray J.D."/>
            <person name="Naoumkina M.A."/>
            <person name="Rosen B."/>
            <person name="Silverstein K.A."/>
            <person name="Tang H."/>
            <person name="Rombauts S."/>
            <person name="Zhao P.X."/>
            <person name="Zhou P."/>
            <person name="Barbe V."/>
            <person name="Bardou P."/>
            <person name="Bechner M."/>
            <person name="Bellec A."/>
            <person name="Berger A."/>
            <person name="Berges H."/>
            <person name="Bidwell S."/>
            <person name="Bisseling T."/>
            <person name="Choisne N."/>
            <person name="Couloux A."/>
            <person name="Denny R."/>
            <person name="Deshpande S."/>
            <person name="Dai X."/>
            <person name="Doyle J.J."/>
            <person name="Dudez A.M."/>
            <person name="Farmer A.D."/>
            <person name="Fouteau S."/>
            <person name="Franken C."/>
            <person name="Gibelin C."/>
            <person name="Gish J."/>
            <person name="Goldstein S."/>
            <person name="Gonzalez A.J."/>
            <person name="Green P.J."/>
            <person name="Hallab A."/>
            <person name="Hartog M."/>
            <person name="Hua A."/>
            <person name="Humphray S.J."/>
            <person name="Jeong D.H."/>
            <person name="Jing Y."/>
            <person name="Jocker A."/>
            <person name="Kenton S.M."/>
            <person name="Kim D.J."/>
            <person name="Klee K."/>
            <person name="Lai H."/>
            <person name="Lang C."/>
            <person name="Lin S."/>
            <person name="Macmil S.L."/>
            <person name="Magdelenat G."/>
            <person name="Matthews L."/>
            <person name="McCorrison J."/>
            <person name="Monaghan E.L."/>
            <person name="Mun J.H."/>
            <person name="Najar F.Z."/>
            <person name="Nicholson C."/>
            <person name="Noirot C."/>
            <person name="O'Bleness M."/>
            <person name="Paule C.R."/>
            <person name="Poulain J."/>
            <person name="Prion F."/>
            <person name="Qin B."/>
            <person name="Qu C."/>
            <person name="Retzel E.F."/>
            <person name="Riddle C."/>
            <person name="Sallet E."/>
            <person name="Samain S."/>
            <person name="Samson N."/>
            <person name="Sanders I."/>
            <person name="Saurat O."/>
            <person name="Scarpelli C."/>
            <person name="Schiex T."/>
            <person name="Segurens B."/>
            <person name="Severin A.J."/>
            <person name="Sherrier D.J."/>
            <person name="Shi R."/>
            <person name="Sims S."/>
            <person name="Singer S.R."/>
            <person name="Sinharoy S."/>
            <person name="Sterck L."/>
            <person name="Viollet A."/>
            <person name="Wang B.B."/>
            <person name="Wang K."/>
            <person name="Wang M."/>
            <person name="Wang X."/>
            <person name="Warfsmann J."/>
            <person name="Weissenbach J."/>
            <person name="White D.D."/>
            <person name="White J.D."/>
            <person name="Wiley G.B."/>
            <person name="Wincker P."/>
            <person name="Xing Y."/>
            <person name="Yang L."/>
            <person name="Yao Z."/>
            <person name="Ying F."/>
            <person name="Zhai J."/>
            <person name="Zhou L."/>
            <person name="Zuber A."/>
            <person name="Denarie J."/>
            <person name="Dixon R.A."/>
            <person name="May G.D."/>
            <person name="Schwartz D.C."/>
            <person name="Rogers J."/>
            <person name="Quetier F."/>
            <person name="Town C.D."/>
            <person name="Roe B.A."/>
        </authorList>
    </citation>
    <scope>NUCLEOTIDE SEQUENCE [LARGE SCALE GENOMIC DNA]</scope>
    <source>
        <strain evidence="5">A17</strain>
        <strain evidence="7 8">cv. Jemalong A17</strain>
    </source>
</reference>
<keyword evidence="2" id="KW-0964">Secreted</keyword>
<evidence type="ECO:0000313" key="6">
    <source>
        <dbReference type="EMBL" id="RHN72227.1"/>
    </source>
</evidence>
<dbReference type="GO" id="GO:0004185">
    <property type="term" value="F:serine-type carboxypeptidase activity"/>
    <property type="evidence" value="ECO:0007669"/>
    <property type="project" value="InterPro"/>
</dbReference>
<dbReference type="EnsemblPlants" id="AES64112">
    <property type="protein sequence ID" value="AES64112"/>
    <property type="gene ID" value="MTR_2g018630"/>
</dbReference>
<dbReference type="Gramene" id="rna7914">
    <property type="protein sequence ID" value="RHN72227.1"/>
    <property type="gene ID" value="gene7914"/>
</dbReference>
<dbReference type="InterPro" id="IPR001563">
    <property type="entry name" value="Peptidase_S10"/>
</dbReference>
<dbReference type="GO" id="GO:0016752">
    <property type="term" value="F:sinapoyltransferase activity"/>
    <property type="evidence" value="ECO:0007669"/>
    <property type="project" value="UniProtKB-ARBA"/>
</dbReference>
<accession>G7ILY5</accession>
<dbReference type="GO" id="GO:0019748">
    <property type="term" value="P:secondary metabolic process"/>
    <property type="evidence" value="ECO:0000318"/>
    <property type="project" value="GO_Central"/>
</dbReference>
<evidence type="ECO:0000256" key="4">
    <source>
        <dbReference type="ARBA" id="ARBA00023180"/>
    </source>
</evidence>
<dbReference type="PANTHER" id="PTHR11802:SF29">
    <property type="entry name" value="SERINE CARBOXYPEPTIDASE-LIKE 19"/>
    <property type="match status" value="1"/>
</dbReference>
<reference evidence="6" key="5">
    <citation type="journal article" date="2018" name="Nat. Plants">
        <title>Whole-genome landscape of Medicago truncatula symbiotic genes.</title>
        <authorList>
            <person name="Pecrix Y."/>
            <person name="Gamas P."/>
            <person name="Carrere S."/>
        </authorList>
    </citation>
    <scope>NUCLEOTIDE SEQUENCE</scope>
    <source>
        <tissue evidence="6">Leaves</tissue>
    </source>
</reference>
<sequence length="465" mass="52761">MAKFRFHDFLFGKVPFLLLLLFLSNICFQVATCGSIVKFLPGFQGPLPFVLKTGYVGVGEQEDVQVFYYFIESERNPKEDPLLLWLTGGPGCSALSGLVYEIGPIMFKKEYYNGSVPNLILRPASWTKVSSIIFADLPVSTGFTYATTESGAKRSDLIQVNQAHEFLRKWLVEHPKFQSNEIYIAGDSYSGITIPAIVQEIAQGNEKGLQPKINLQGYVLGNPLTIRKEKNYQIPYAHGMGFLSDELYESLQKNCNGDYTNVDPKNLLCSRDINSYDEVIKGINTAHILDPTECRWLRPENILRRSLIKKYLSRVPPISCPNYPQLLSGYWANNSTVRKALHIREGTIGKWSRRSDRIPYTGDISNSFDYHVNLSDKGYRSLIYSGDHDISIPFLDTKAWIKSLNYSIVDDWRQWHTDGQVAGYTRTYSNGMTFATVKGGGHTAAEYRPEECLAMFSRWISKRPL</sequence>
<dbReference type="EMBL" id="CM001218">
    <property type="protein sequence ID" value="AES64112.1"/>
    <property type="molecule type" value="Genomic_DNA"/>
</dbReference>
<dbReference type="GO" id="GO:0016747">
    <property type="term" value="F:acyltransferase activity, transferring groups other than amino-acyl groups"/>
    <property type="evidence" value="ECO:0000318"/>
    <property type="project" value="GO_Central"/>
</dbReference>
<dbReference type="Proteomes" id="UP000002051">
    <property type="component" value="Chromosome 2"/>
</dbReference>
<dbReference type="KEGG" id="mtr:11438858"/>
<dbReference type="STRING" id="3880.G7ILY5"/>
<dbReference type="FunFam" id="3.40.50.1820:FF:000148">
    <property type="entry name" value="Serine carboxypeptidase-like 11"/>
    <property type="match status" value="1"/>
</dbReference>